<reference evidence="3" key="1">
    <citation type="journal article" date="2023" name="Commun. Biol.">
        <title>Genome analysis of Parmales, the sister group of diatoms, reveals the evolutionary specialization of diatoms from phago-mixotrophs to photoautotrophs.</title>
        <authorList>
            <person name="Ban H."/>
            <person name="Sato S."/>
            <person name="Yoshikawa S."/>
            <person name="Yamada K."/>
            <person name="Nakamura Y."/>
            <person name="Ichinomiya M."/>
            <person name="Sato N."/>
            <person name="Blanc-Mathieu R."/>
            <person name="Endo H."/>
            <person name="Kuwata A."/>
            <person name="Ogata H."/>
        </authorList>
    </citation>
    <scope>NUCLEOTIDE SEQUENCE [LARGE SCALE GENOMIC DNA]</scope>
    <source>
        <strain evidence="3">NIES 3701</strain>
    </source>
</reference>
<keyword evidence="1" id="KW-0175">Coiled coil</keyword>
<evidence type="ECO:0000313" key="2">
    <source>
        <dbReference type="EMBL" id="GMH75030.1"/>
    </source>
</evidence>
<proteinExistence type="predicted"/>
<gene>
    <name evidence="2" type="ORF">TrST_g8509</name>
</gene>
<sequence length="196" mass="21656">MADGTESSTANALLKAEKDEALDLLRVRHTLQLEEAAAQLDTERKEKDEAVRKLKSIVAEINGSETLQEIRRTLDSSVTTTTATALDRGNPGVVVLSNNVRSKNTTTNTCTFSVDIHEEPEVLLEALFGEQTKVGKTLFQKVIGEGVAYWSFMVEGNKSCDLVLRMLVEEQDEDRVVIRVESVEEDLVATSLPKPH</sequence>
<dbReference type="EMBL" id="BRXY01000184">
    <property type="protein sequence ID" value="GMH75030.1"/>
    <property type="molecule type" value="Genomic_DNA"/>
</dbReference>
<evidence type="ECO:0000256" key="1">
    <source>
        <dbReference type="SAM" id="Coils"/>
    </source>
</evidence>
<name>A0A9W7AS74_9STRA</name>
<feature type="coiled-coil region" evidence="1">
    <location>
        <begin position="26"/>
        <end position="60"/>
    </location>
</feature>
<dbReference type="AlphaFoldDB" id="A0A9W7AS74"/>
<accession>A0A9W7AS74</accession>
<protein>
    <submittedName>
        <fullName evidence="2">Uncharacterized protein</fullName>
    </submittedName>
</protein>
<comment type="caution">
    <text evidence="2">The sequence shown here is derived from an EMBL/GenBank/DDBJ whole genome shotgun (WGS) entry which is preliminary data.</text>
</comment>
<keyword evidence="3" id="KW-1185">Reference proteome</keyword>
<evidence type="ECO:0000313" key="3">
    <source>
        <dbReference type="Proteomes" id="UP001165085"/>
    </source>
</evidence>
<dbReference type="Proteomes" id="UP001165085">
    <property type="component" value="Unassembled WGS sequence"/>
</dbReference>
<organism evidence="2 3">
    <name type="scientific">Triparma strigata</name>
    <dbReference type="NCBI Taxonomy" id="1606541"/>
    <lineage>
        <taxon>Eukaryota</taxon>
        <taxon>Sar</taxon>
        <taxon>Stramenopiles</taxon>
        <taxon>Ochrophyta</taxon>
        <taxon>Bolidophyceae</taxon>
        <taxon>Parmales</taxon>
        <taxon>Triparmaceae</taxon>
        <taxon>Triparma</taxon>
    </lineage>
</organism>